<proteinExistence type="predicted"/>
<organism evidence="1 2">
    <name type="scientific">Aquicella siphonis</name>
    <dbReference type="NCBI Taxonomy" id="254247"/>
    <lineage>
        <taxon>Bacteria</taxon>
        <taxon>Pseudomonadati</taxon>
        <taxon>Pseudomonadota</taxon>
        <taxon>Gammaproteobacteria</taxon>
        <taxon>Legionellales</taxon>
        <taxon>Coxiellaceae</taxon>
        <taxon>Aquicella</taxon>
    </lineage>
</organism>
<dbReference type="AlphaFoldDB" id="A0A5E4PHN9"/>
<dbReference type="OrthoDB" id="4827574at2"/>
<dbReference type="Proteomes" id="UP000324194">
    <property type="component" value="Chromosome 1"/>
</dbReference>
<gene>
    <name evidence="1" type="ORF">AQUSIP_12680</name>
</gene>
<evidence type="ECO:0000313" key="2">
    <source>
        <dbReference type="Proteomes" id="UP000324194"/>
    </source>
</evidence>
<name>A0A5E4PHN9_9COXI</name>
<sequence>MLENSIIDDWINAQMQAILHSKTFNAPTLNDLESIKVNDSVKICNGRERFWVTVKLIEADNIIGKIDNHLTNTSKYNYGDYVKFKSYHIYNILGRNNDGNE</sequence>
<evidence type="ECO:0008006" key="3">
    <source>
        <dbReference type="Google" id="ProtNLM"/>
    </source>
</evidence>
<dbReference type="EMBL" id="LR699119">
    <property type="protein sequence ID" value="VVC75967.1"/>
    <property type="molecule type" value="Genomic_DNA"/>
</dbReference>
<dbReference type="KEGG" id="asip:AQUSIP_12680"/>
<keyword evidence="2" id="KW-1185">Reference proteome</keyword>
<reference evidence="1 2" key="1">
    <citation type="submission" date="2019-08" db="EMBL/GenBank/DDBJ databases">
        <authorList>
            <person name="Guy L."/>
        </authorList>
    </citation>
    <scope>NUCLEOTIDE SEQUENCE [LARGE SCALE GENOMIC DNA]</scope>
    <source>
        <strain evidence="1 2">SGT-108</strain>
    </source>
</reference>
<evidence type="ECO:0000313" key="1">
    <source>
        <dbReference type="EMBL" id="VVC75967.1"/>
    </source>
</evidence>
<dbReference type="RefSeq" id="WP_148339227.1">
    <property type="nucleotide sequence ID" value="NZ_LR699119.1"/>
</dbReference>
<protein>
    <recommendedName>
        <fullName evidence="3">DUF2314 domain-containing protein</fullName>
    </recommendedName>
</protein>
<accession>A0A5E4PHN9</accession>